<evidence type="ECO:0000256" key="2">
    <source>
        <dbReference type="ARBA" id="ARBA00022771"/>
    </source>
</evidence>
<feature type="domain" description="C2H2-type" evidence="6">
    <location>
        <begin position="48"/>
        <end position="77"/>
    </location>
</feature>
<evidence type="ECO:0000256" key="1">
    <source>
        <dbReference type="ARBA" id="ARBA00022723"/>
    </source>
</evidence>
<dbReference type="STRING" id="101127.A0A1X2GK06"/>
<dbReference type="GO" id="GO:0000981">
    <property type="term" value="F:DNA-binding transcription factor activity, RNA polymerase II-specific"/>
    <property type="evidence" value="ECO:0007669"/>
    <property type="project" value="TreeGrafter"/>
</dbReference>
<dbReference type="GO" id="GO:0008270">
    <property type="term" value="F:zinc ion binding"/>
    <property type="evidence" value="ECO:0007669"/>
    <property type="project" value="UniProtKB-KW"/>
</dbReference>
<evidence type="ECO:0000256" key="4">
    <source>
        <dbReference type="PROSITE-ProRule" id="PRU00042"/>
    </source>
</evidence>
<dbReference type="SMART" id="SM00355">
    <property type="entry name" value="ZnF_C2H2"/>
    <property type="match status" value="2"/>
</dbReference>
<dbReference type="Gene3D" id="3.30.160.60">
    <property type="entry name" value="Classic Zinc Finger"/>
    <property type="match status" value="2"/>
</dbReference>
<feature type="region of interest" description="Disordered" evidence="5">
    <location>
        <begin position="72"/>
        <end position="106"/>
    </location>
</feature>
<dbReference type="GO" id="GO:0000978">
    <property type="term" value="F:RNA polymerase II cis-regulatory region sequence-specific DNA binding"/>
    <property type="evidence" value="ECO:0007669"/>
    <property type="project" value="TreeGrafter"/>
</dbReference>
<protein>
    <recommendedName>
        <fullName evidence="6">C2H2-type domain-containing protein</fullName>
    </recommendedName>
</protein>
<dbReference type="EMBL" id="MCGT01000011">
    <property type="protein sequence ID" value="ORX55583.1"/>
    <property type="molecule type" value="Genomic_DNA"/>
</dbReference>
<gene>
    <name evidence="7" type="ORF">DM01DRAFT_1406790</name>
</gene>
<keyword evidence="8" id="KW-1185">Reference proteome</keyword>
<dbReference type="Pfam" id="PF00096">
    <property type="entry name" value="zf-C2H2"/>
    <property type="match status" value="2"/>
</dbReference>
<keyword evidence="1" id="KW-0479">Metal-binding</keyword>
<dbReference type="PANTHER" id="PTHR23235">
    <property type="entry name" value="KRUEPPEL-LIKE TRANSCRIPTION FACTOR"/>
    <property type="match status" value="1"/>
</dbReference>
<dbReference type="PANTHER" id="PTHR23235:SF120">
    <property type="entry name" value="KRUPPEL-LIKE FACTOR 15"/>
    <property type="match status" value="1"/>
</dbReference>
<evidence type="ECO:0000313" key="7">
    <source>
        <dbReference type="EMBL" id="ORX55583.1"/>
    </source>
</evidence>
<dbReference type="PROSITE" id="PS00028">
    <property type="entry name" value="ZINC_FINGER_C2H2_1"/>
    <property type="match status" value="1"/>
</dbReference>
<proteinExistence type="predicted"/>
<dbReference type="SUPFAM" id="SSF57667">
    <property type="entry name" value="beta-beta-alpha zinc fingers"/>
    <property type="match status" value="1"/>
</dbReference>
<evidence type="ECO:0000256" key="5">
    <source>
        <dbReference type="SAM" id="MobiDB-lite"/>
    </source>
</evidence>
<evidence type="ECO:0000256" key="3">
    <source>
        <dbReference type="ARBA" id="ARBA00022833"/>
    </source>
</evidence>
<dbReference type="InterPro" id="IPR013087">
    <property type="entry name" value="Znf_C2H2_type"/>
</dbReference>
<evidence type="ECO:0000313" key="8">
    <source>
        <dbReference type="Proteomes" id="UP000242146"/>
    </source>
</evidence>
<reference evidence="7 8" key="1">
    <citation type="submission" date="2016-07" db="EMBL/GenBank/DDBJ databases">
        <title>Pervasive Adenine N6-methylation of Active Genes in Fungi.</title>
        <authorList>
            <consortium name="DOE Joint Genome Institute"/>
            <person name="Mondo S.J."/>
            <person name="Dannebaum R.O."/>
            <person name="Kuo R.C."/>
            <person name="Labutti K."/>
            <person name="Haridas S."/>
            <person name="Kuo A."/>
            <person name="Salamov A."/>
            <person name="Ahrendt S.R."/>
            <person name="Lipzen A."/>
            <person name="Sullivan W."/>
            <person name="Andreopoulos W.B."/>
            <person name="Clum A."/>
            <person name="Lindquist E."/>
            <person name="Daum C."/>
            <person name="Ramamoorthy G.K."/>
            <person name="Gryganskyi A."/>
            <person name="Culley D."/>
            <person name="Magnuson J.K."/>
            <person name="James T.Y."/>
            <person name="O'Malley M.A."/>
            <person name="Stajich J.E."/>
            <person name="Spatafora J.W."/>
            <person name="Visel A."/>
            <person name="Grigoriev I.V."/>
        </authorList>
    </citation>
    <scope>NUCLEOTIDE SEQUENCE [LARGE SCALE GENOMIC DNA]</scope>
    <source>
        <strain evidence="7 8">NRRL 3301</strain>
    </source>
</reference>
<dbReference type="FunFam" id="3.30.160.60:FF:002343">
    <property type="entry name" value="Zinc finger protein 33A"/>
    <property type="match status" value="1"/>
</dbReference>
<comment type="caution">
    <text evidence="7">The sequence shown here is derived from an EMBL/GenBank/DDBJ whole genome shotgun (WGS) entry which is preliminary data.</text>
</comment>
<dbReference type="OrthoDB" id="10018191at2759"/>
<dbReference type="AlphaFoldDB" id="A0A1X2GK06"/>
<keyword evidence="2 4" id="KW-0863">Zinc-finger</keyword>
<organism evidence="7 8">
    <name type="scientific">Hesseltinella vesiculosa</name>
    <dbReference type="NCBI Taxonomy" id="101127"/>
    <lineage>
        <taxon>Eukaryota</taxon>
        <taxon>Fungi</taxon>
        <taxon>Fungi incertae sedis</taxon>
        <taxon>Mucoromycota</taxon>
        <taxon>Mucoromycotina</taxon>
        <taxon>Mucoromycetes</taxon>
        <taxon>Mucorales</taxon>
        <taxon>Cunninghamellaceae</taxon>
        <taxon>Hesseltinella</taxon>
    </lineage>
</organism>
<accession>A0A1X2GK06</accession>
<evidence type="ECO:0000259" key="6">
    <source>
        <dbReference type="PROSITE" id="PS50157"/>
    </source>
</evidence>
<dbReference type="InterPro" id="IPR036236">
    <property type="entry name" value="Znf_C2H2_sf"/>
</dbReference>
<dbReference type="PROSITE" id="PS50157">
    <property type="entry name" value="ZINC_FINGER_C2H2_2"/>
    <property type="match status" value="2"/>
</dbReference>
<name>A0A1X2GK06_9FUNG</name>
<feature type="domain" description="C2H2-type" evidence="6">
    <location>
        <begin position="17"/>
        <end position="47"/>
    </location>
</feature>
<keyword evidence="3" id="KW-0862">Zinc</keyword>
<dbReference type="Proteomes" id="UP000242146">
    <property type="component" value="Unassembled WGS sequence"/>
</dbReference>
<sequence length="186" mass="21418">MTSTPSKKRIFRRLKTFQCTGFGECTMVFSRSEHLARHIRKHTGEKPFKCEYPDCFKSFSRFDNMRQHIQTHEKQRKRKFIGDKDLKTRPLTPAPLLASSDDDDEDEILKRSPSAYATASKDHSGMVSPVSFNGSYFDDAKKHITPIVPQPLSDLQRLTQDELDVLDALNQFRQRPPLPPTSTSNF</sequence>